<dbReference type="Pfam" id="PF11746">
    <property type="entry name" value="DUF3303"/>
    <property type="match status" value="1"/>
</dbReference>
<evidence type="ECO:0000313" key="2">
    <source>
        <dbReference type="Proteomes" id="UP000696931"/>
    </source>
</evidence>
<protein>
    <submittedName>
        <fullName evidence="1">DUF3303 family protein</fullName>
    </submittedName>
</protein>
<sequence>MLFMVIERYAPGVAPQVYRRFRDEGRLGPDDVKYVASWVDHEFATCWQVMEAESLERLKLWTARWDDLVDFEIVPVRTSAEAAAAIAPSL</sequence>
<organism evidence="1 2">
    <name type="scientific">Eiseniibacteriota bacterium</name>
    <dbReference type="NCBI Taxonomy" id="2212470"/>
    <lineage>
        <taxon>Bacteria</taxon>
        <taxon>Candidatus Eiseniibacteriota</taxon>
    </lineage>
</organism>
<reference evidence="1" key="1">
    <citation type="submission" date="2020-07" db="EMBL/GenBank/DDBJ databases">
        <title>Huge and variable diversity of episymbiotic CPR bacteria and DPANN archaea in groundwater ecosystems.</title>
        <authorList>
            <person name="He C.Y."/>
            <person name="Keren R."/>
            <person name="Whittaker M."/>
            <person name="Farag I.F."/>
            <person name="Doudna J."/>
            <person name="Cate J.H.D."/>
            <person name="Banfield J.F."/>
        </authorList>
    </citation>
    <scope>NUCLEOTIDE SEQUENCE</scope>
    <source>
        <strain evidence="1">NC_groundwater_1813_Pr3_B-0.1um_71_17</strain>
    </source>
</reference>
<gene>
    <name evidence="1" type="ORF">HZA61_16100</name>
</gene>
<name>A0A933SJI7_UNCEI</name>
<dbReference type="EMBL" id="JACRIW010000115">
    <property type="protein sequence ID" value="MBI5171009.1"/>
    <property type="molecule type" value="Genomic_DNA"/>
</dbReference>
<dbReference type="InterPro" id="IPR021734">
    <property type="entry name" value="DUF3303"/>
</dbReference>
<dbReference type="Proteomes" id="UP000696931">
    <property type="component" value="Unassembled WGS sequence"/>
</dbReference>
<comment type="caution">
    <text evidence="1">The sequence shown here is derived from an EMBL/GenBank/DDBJ whole genome shotgun (WGS) entry which is preliminary data.</text>
</comment>
<proteinExistence type="predicted"/>
<evidence type="ECO:0000313" key="1">
    <source>
        <dbReference type="EMBL" id="MBI5171009.1"/>
    </source>
</evidence>
<accession>A0A933SJI7</accession>
<dbReference type="AlphaFoldDB" id="A0A933SJI7"/>